<dbReference type="AlphaFoldDB" id="E4XVV1"/>
<keyword evidence="3" id="KW-1185">Reference proteome</keyword>
<accession>E4XVV1</accession>
<feature type="chain" id="PRO_5003193234" evidence="1">
    <location>
        <begin position="17"/>
        <end position="163"/>
    </location>
</feature>
<evidence type="ECO:0000256" key="1">
    <source>
        <dbReference type="SAM" id="SignalP"/>
    </source>
</evidence>
<organism evidence="2">
    <name type="scientific">Oikopleura dioica</name>
    <name type="common">Tunicate</name>
    <dbReference type="NCBI Taxonomy" id="34765"/>
    <lineage>
        <taxon>Eukaryota</taxon>
        <taxon>Metazoa</taxon>
        <taxon>Chordata</taxon>
        <taxon>Tunicata</taxon>
        <taxon>Appendicularia</taxon>
        <taxon>Copelata</taxon>
        <taxon>Oikopleuridae</taxon>
        <taxon>Oikopleura</taxon>
    </lineage>
</organism>
<dbReference type="OrthoDB" id="10327018at2759"/>
<dbReference type="InParanoid" id="E4XVV1"/>
<dbReference type="EMBL" id="FN653223">
    <property type="protein sequence ID" value="CBY13819.1"/>
    <property type="molecule type" value="Genomic_DNA"/>
</dbReference>
<keyword evidence="1" id="KW-0732">Signal</keyword>
<name>E4XVV1_OIKDI</name>
<proteinExistence type="predicted"/>
<evidence type="ECO:0000313" key="3">
    <source>
        <dbReference type="Proteomes" id="UP000001307"/>
    </source>
</evidence>
<gene>
    <name evidence="2" type="ORF">GSOID_T00006753001</name>
</gene>
<feature type="signal peptide" evidence="1">
    <location>
        <begin position="1"/>
        <end position="16"/>
    </location>
</feature>
<evidence type="ECO:0000313" key="2">
    <source>
        <dbReference type="EMBL" id="CBY13819.1"/>
    </source>
</evidence>
<sequence>MRISSFFCILFGASSAQTFDGVAILNVTQILLKGQLVGAELLSQVDDFQNAYEDMQDVLASDDTTLVAKGDEIVNIVFNQIDNFLQDIKRKVVDEIVKIGNQCCWTFNTSVESFESFLAGIGVEVDFCGTFLTTERLEAFRSQLDYFGDSLKIYLDIFLVFQF</sequence>
<protein>
    <submittedName>
        <fullName evidence="2">Uncharacterized protein</fullName>
    </submittedName>
</protein>
<dbReference type="Proteomes" id="UP000001307">
    <property type="component" value="Unassembled WGS sequence"/>
</dbReference>
<reference evidence="2" key="1">
    <citation type="journal article" date="2010" name="Science">
        <title>Plasticity of animal genome architecture unmasked by rapid evolution of a pelagic tunicate.</title>
        <authorList>
            <person name="Denoeud F."/>
            <person name="Henriet S."/>
            <person name="Mungpakdee S."/>
            <person name="Aury J.M."/>
            <person name="Da Silva C."/>
            <person name="Brinkmann H."/>
            <person name="Mikhaleva J."/>
            <person name="Olsen L.C."/>
            <person name="Jubin C."/>
            <person name="Canestro C."/>
            <person name="Bouquet J.M."/>
            <person name="Danks G."/>
            <person name="Poulain J."/>
            <person name="Campsteijn C."/>
            <person name="Adamski M."/>
            <person name="Cross I."/>
            <person name="Yadetie F."/>
            <person name="Muffato M."/>
            <person name="Louis A."/>
            <person name="Butcher S."/>
            <person name="Tsagkogeorga G."/>
            <person name="Konrad A."/>
            <person name="Singh S."/>
            <person name="Jensen M.F."/>
            <person name="Cong E.H."/>
            <person name="Eikeseth-Otteraa H."/>
            <person name="Noel B."/>
            <person name="Anthouard V."/>
            <person name="Porcel B.M."/>
            <person name="Kachouri-Lafond R."/>
            <person name="Nishino A."/>
            <person name="Ugolini M."/>
            <person name="Chourrout P."/>
            <person name="Nishida H."/>
            <person name="Aasland R."/>
            <person name="Huzurbazar S."/>
            <person name="Westhof E."/>
            <person name="Delsuc F."/>
            <person name="Lehrach H."/>
            <person name="Reinhardt R."/>
            <person name="Weissenbach J."/>
            <person name="Roy S.W."/>
            <person name="Artiguenave F."/>
            <person name="Postlethwait J.H."/>
            <person name="Manak J.R."/>
            <person name="Thompson E.M."/>
            <person name="Jaillon O."/>
            <person name="Du Pasquier L."/>
            <person name="Boudinot P."/>
            <person name="Liberles D.A."/>
            <person name="Volff J.N."/>
            <person name="Philippe H."/>
            <person name="Lenhard B."/>
            <person name="Roest Crollius H."/>
            <person name="Wincker P."/>
            <person name="Chourrout D."/>
        </authorList>
    </citation>
    <scope>NUCLEOTIDE SEQUENCE [LARGE SCALE GENOMIC DNA]</scope>
</reference>